<dbReference type="EMBL" id="KY979132">
    <property type="protein sequence ID" value="ASS33938.1"/>
    <property type="molecule type" value="Genomic_DNA"/>
</dbReference>
<proteinExistence type="predicted"/>
<name>A0A223AJ08_9CAUD</name>
<organism evidence="1 2">
    <name type="scientific">Acidovorax phage ACP17</name>
    <dbReference type="NCBI Taxonomy" id="2010329"/>
    <lineage>
        <taxon>Viruses</taxon>
        <taxon>Duplodnaviria</taxon>
        <taxon>Heunggongvirae</taxon>
        <taxon>Uroviricota</taxon>
        <taxon>Caudoviricetes</taxon>
        <taxon>Busanvirus</taxon>
        <taxon>Busanvirus ACP17</taxon>
    </lineage>
</organism>
<dbReference type="RefSeq" id="YP_009609679.1">
    <property type="nucleotide sequence ID" value="NC_041997.1"/>
</dbReference>
<protein>
    <submittedName>
        <fullName evidence="1">Uncharacterized protein</fullName>
    </submittedName>
</protein>
<accession>A0A223AJ08</accession>
<dbReference type="GeneID" id="40085764"/>
<dbReference type="KEGG" id="vg:40085764"/>
<sequence length="482" mass="51817">MTNPISPVQRGRLPAFVRSEYPAFEAYMMKYFEWLGRDDNFIGIIQSWKANTDASNEVEPYVDAILRDLGWTWTGDIAVSKTVLLSTLKDFYLSRGTKKSFSWLFHTLFNQPVTISYPRDRMLVTSSADYATNSRIFFTATQRATQAFAEILEAAARRDNVEVVGLASGTTASIESVQILLSGGNAYVQAEISAPLTDFIVREDVRLQAGSDFVIESLLNVLVLEVDGAGSLHEPLDAVTVTGAGLQGIVRVSSVKGGTVDGVTIASAGTGYAVGDKIIADQVSDGFGFFATVSTVGSAGEITGVNVSNRGRGYKVLPELIVKSTAGTGAALIATTTSIGAVQRLAVLQPYVDFDVNAVTASLGNASLICKETTVFSSRDYRDRRGVLSENSTLTDSNRFQQFSYDVASAVPSKYHAEIVDELLHPVGYVRTNVLDIAEAAERSAQKSASQEIQAVEAEDYIVTLSGVSIVTQNSLSNLVTL</sequence>
<keyword evidence="2" id="KW-1185">Reference proteome</keyword>
<evidence type="ECO:0000313" key="2">
    <source>
        <dbReference type="Proteomes" id="UP000224101"/>
    </source>
</evidence>
<reference evidence="1 2" key="1">
    <citation type="submission" date="2017-08" db="EMBL/GenBank/DDBJ databases">
        <title>Characterization and complete genome sequence of novel bacteriophage infecting the causal agent of bacterial fruit blotch, Acidovorax citrulli.</title>
        <authorList>
            <person name="Midani A.R."/>
            <person name="Park S.-H."/>
            <person name="Choi T.-J."/>
        </authorList>
    </citation>
    <scope>NUCLEOTIDE SEQUENCE [LARGE SCALE GENOMIC DNA]</scope>
</reference>
<evidence type="ECO:0000313" key="1">
    <source>
        <dbReference type="EMBL" id="ASS33938.1"/>
    </source>
</evidence>
<dbReference type="Proteomes" id="UP000224101">
    <property type="component" value="Segment"/>
</dbReference>